<accession>A0A5B7JLP6</accession>
<name>A0A5B7JLP6_PORTR</name>
<dbReference type="EMBL" id="VSRR010116439">
    <property type="protein sequence ID" value="MPC98971.1"/>
    <property type="molecule type" value="Genomic_DNA"/>
</dbReference>
<evidence type="ECO:0000313" key="2">
    <source>
        <dbReference type="Proteomes" id="UP000324222"/>
    </source>
</evidence>
<keyword evidence="2" id="KW-1185">Reference proteome</keyword>
<sequence length="64" mass="6902">MRRSTEGVYGEGTAAPHLHVPLCCLAPITSFMSGPSSGRTWSLGARRGRTSVTSARQFMMCGER</sequence>
<dbReference type="AlphaFoldDB" id="A0A5B7JLP6"/>
<reference evidence="1 2" key="1">
    <citation type="submission" date="2019-05" db="EMBL/GenBank/DDBJ databases">
        <title>Another draft genome of Portunus trituberculatus and its Hox gene families provides insights of decapod evolution.</title>
        <authorList>
            <person name="Jeong J.-H."/>
            <person name="Song I."/>
            <person name="Kim S."/>
            <person name="Choi T."/>
            <person name="Kim D."/>
            <person name="Ryu S."/>
            <person name="Kim W."/>
        </authorList>
    </citation>
    <scope>NUCLEOTIDE SEQUENCE [LARGE SCALE GENOMIC DNA]</scope>
    <source>
        <tissue evidence="1">Muscle</tissue>
    </source>
</reference>
<dbReference type="Proteomes" id="UP000324222">
    <property type="component" value="Unassembled WGS sequence"/>
</dbReference>
<gene>
    <name evidence="1" type="ORF">E2C01_094363</name>
</gene>
<protein>
    <submittedName>
        <fullName evidence="1">Uncharacterized protein</fullName>
    </submittedName>
</protein>
<comment type="caution">
    <text evidence="1">The sequence shown here is derived from an EMBL/GenBank/DDBJ whole genome shotgun (WGS) entry which is preliminary data.</text>
</comment>
<proteinExistence type="predicted"/>
<organism evidence="1 2">
    <name type="scientific">Portunus trituberculatus</name>
    <name type="common">Swimming crab</name>
    <name type="synonym">Neptunus trituberculatus</name>
    <dbReference type="NCBI Taxonomy" id="210409"/>
    <lineage>
        <taxon>Eukaryota</taxon>
        <taxon>Metazoa</taxon>
        <taxon>Ecdysozoa</taxon>
        <taxon>Arthropoda</taxon>
        <taxon>Crustacea</taxon>
        <taxon>Multicrustacea</taxon>
        <taxon>Malacostraca</taxon>
        <taxon>Eumalacostraca</taxon>
        <taxon>Eucarida</taxon>
        <taxon>Decapoda</taxon>
        <taxon>Pleocyemata</taxon>
        <taxon>Brachyura</taxon>
        <taxon>Eubrachyura</taxon>
        <taxon>Portunoidea</taxon>
        <taxon>Portunidae</taxon>
        <taxon>Portuninae</taxon>
        <taxon>Portunus</taxon>
    </lineage>
</organism>
<evidence type="ECO:0000313" key="1">
    <source>
        <dbReference type="EMBL" id="MPC98971.1"/>
    </source>
</evidence>